<dbReference type="SUPFAM" id="SSF101576">
    <property type="entry name" value="Supernatant protein factor (SPF), C-terminal domain"/>
    <property type="match status" value="1"/>
</dbReference>
<dbReference type="GO" id="GO:0005737">
    <property type="term" value="C:cytoplasm"/>
    <property type="evidence" value="ECO:0007669"/>
    <property type="project" value="TreeGrafter"/>
</dbReference>
<organism evidence="4">
    <name type="scientific">Palpitomonas bilix</name>
    <dbReference type="NCBI Taxonomy" id="652834"/>
    <lineage>
        <taxon>Eukaryota</taxon>
        <taxon>Eukaryota incertae sedis</taxon>
    </lineage>
</organism>
<dbReference type="PANTHER" id="PTHR23324">
    <property type="entry name" value="SEC14 RELATED PROTEIN"/>
    <property type="match status" value="1"/>
</dbReference>
<dbReference type="InterPro" id="IPR009038">
    <property type="entry name" value="GOLD_dom"/>
</dbReference>
<dbReference type="InterPro" id="IPR001251">
    <property type="entry name" value="CRAL-TRIO_dom"/>
</dbReference>
<feature type="region of interest" description="Disordered" evidence="1">
    <location>
        <begin position="270"/>
        <end position="289"/>
    </location>
</feature>
<dbReference type="EMBL" id="HBIB01000338">
    <property type="protein sequence ID" value="CAE0238051.1"/>
    <property type="molecule type" value="Transcribed_RNA"/>
</dbReference>
<dbReference type="SUPFAM" id="SSF52087">
    <property type="entry name" value="CRAL/TRIO domain"/>
    <property type="match status" value="1"/>
</dbReference>
<dbReference type="Gene3D" id="3.40.525.10">
    <property type="entry name" value="CRAL-TRIO lipid binding domain"/>
    <property type="match status" value="1"/>
</dbReference>
<dbReference type="PROSITE" id="PS50866">
    <property type="entry name" value="GOLD"/>
    <property type="match status" value="1"/>
</dbReference>
<dbReference type="InterPro" id="IPR036865">
    <property type="entry name" value="CRAL-TRIO_dom_sf"/>
</dbReference>
<dbReference type="SMART" id="SM00516">
    <property type="entry name" value="SEC14"/>
    <property type="match status" value="1"/>
</dbReference>
<evidence type="ECO:0000259" key="3">
    <source>
        <dbReference type="PROSITE" id="PS50866"/>
    </source>
</evidence>
<dbReference type="PROSITE" id="PS50191">
    <property type="entry name" value="CRAL_TRIO"/>
    <property type="match status" value="1"/>
</dbReference>
<dbReference type="AlphaFoldDB" id="A0A7S3CWY7"/>
<reference evidence="4" key="1">
    <citation type="submission" date="2021-01" db="EMBL/GenBank/DDBJ databases">
        <authorList>
            <person name="Corre E."/>
            <person name="Pelletier E."/>
            <person name="Niang G."/>
            <person name="Scheremetjew M."/>
            <person name="Finn R."/>
            <person name="Kale V."/>
            <person name="Holt S."/>
            <person name="Cochrane G."/>
            <person name="Meng A."/>
            <person name="Brown T."/>
            <person name="Cohen L."/>
        </authorList>
    </citation>
    <scope>NUCLEOTIDE SEQUENCE</scope>
    <source>
        <strain evidence="4">NIES-2562</strain>
    </source>
</reference>
<proteinExistence type="predicted"/>
<protein>
    <recommendedName>
        <fullName evidence="5">CRAL-TRIO domain-containing protein</fullName>
    </recommendedName>
</protein>
<name>A0A7S3CWY7_9EUKA</name>
<feature type="domain" description="GOLD" evidence="3">
    <location>
        <begin position="291"/>
        <end position="391"/>
    </location>
</feature>
<gene>
    <name evidence="4" type="ORF">PBIL07802_LOCUS192</name>
</gene>
<evidence type="ECO:0008006" key="5">
    <source>
        <dbReference type="Google" id="ProtNLM"/>
    </source>
</evidence>
<accession>A0A7S3CWY7</accession>
<evidence type="ECO:0000259" key="2">
    <source>
        <dbReference type="PROSITE" id="PS50191"/>
    </source>
</evidence>
<dbReference type="Pfam" id="PF00650">
    <property type="entry name" value="CRAL_TRIO"/>
    <property type="match status" value="1"/>
</dbReference>
<dbReference type="InterPro" id="IPR036598">
    <property type="entry name" value="GOLD_dom_sf"/>
</dbReference>
<dbReference type="CDD" id="cd00170">
    <property type="entry name" value="SEC14"/>
    <property type="match status" value="1"/>
</dbReference>
<sequence length="396" mass="45092">MVNKWEPAWEGEEEVSIDELNEALKGTEGENVELRTRIRILVGAENNVKKATKIVAKYVEFRKKWNVDDMKPFPLPMPFIGYDVEQYKNESNTRPPNTPLEKRMQGVQRFAKAAIYKWDKEGRPVYYERTGHHNVKKLVRDCGEADCIISHLHGMEARKLAFEEASKRNGGKLYEKWTVVLDLAGLSFSSHMNVGGISLLKHLAQLDQDFYPQTMARLLVINTPKIFTGFWKIVKPFIDPLTLKKIKILGHDYHDTLFEFIEKENIPKEYGGTSEEELPAPPAKKGSDQYEEDGYELVKIANGTSHEVKKEGLKAGSIVSWQFKPKSYDVGFEVFVEKNGEKKSVVPYAKVGTGVFESGSCELEEAADVLLVFDNTYASWRSKQVLFSIDVFQPGE</sequence>
<dbReference type="InterPro" id="IPR051064">
    <property type="entry name" value="SEC14/CRAL-TRIO_domain"/>
</dbReference>
<feature type="domain" description="CRAL-TRIO" evidence="2">
    <location>
        <begin position="103"/>
        <end position="278"/>
    </location>
</feature>
<dbReference type="PANTHER" id="PTHR23324:SF83">
    <property type="entry name" value="SEC14-LIKE PROTEIN 2"/>
    <property type="match status" value="1"/>
</dbReference>
<evidence type="ECO:0000313" key="4">
    <source>
        <dbReference type="EMBL" id="CAE0238051.1"/>
    </source>
</evidence>
<dbReference type="Gene3D" id="2.60.120.680">
    <property type="entry name" value="GOLD domain"/>
    <property type="match status" value="1"/>
</dbReference>
<evidence type="ECO:0000256" key="1">
    <source>
        <dbReference type="SAM" id="MobiDB-lite"/>
    </source>
</evidence>